<sequence length="545" mass="60512">MPGSVTPRNMSLTANPDKPEIVVHGRHVKLEDVLPKDQPSWWRVKHLLLLNACLVVPMITNSSNGYDGSLLNGLQSLPLWQEYFNTPQGAVLGALGNGYTFGTVVGMPFCAWFNDRYGRLTGLRVGCIISIIGSAIQAASQHYAMFLIARIIIGFGSVIALVGGPTLVSELAFPTHRSVATALFGPSWYTGAFIAAWVTYGTYSLDSSWCWRLPSLLQGLIPAIQVAVSFFIPESPRFLINAGREDEARAVLAKYHGGNDPAYADLVEFELNEIKITSAHEKLNKEVSYKAFLDTKANRRRLFVVMFLSFSSQLAGNGLVSYYLNLILNSIGITEARRQLLINGALMAYNIGTAVFAGFLCGRLPRRPNLIIGLSCMLVFYIIWTVLSAINQQRNFEQTSLGEGVLAMIFLYYAAYNFSLNALPNLYMLTLFHRTEVLPYYLRAKGTTIYVVFQSVCLIYNGFVNPVAMDAISWRYYIVFCCLLAFQLTVITFTFPETFGYTLEESAQAFGDGALHNDDANGRKNVDDVEVSHVDKSTVQPQEKE</sequence>
<keyword evidence="10" id="KW-1185">Reference proteome</keyword>
<feature type="transmembrane region" description="Helical" evidence="7">
    <location>
        <begin position="215"/>
        <end position="232"/>
    </location>
</feature>
<dbReference type="PANTHER" id="PTHR48022">
    <property type="entry name" value="PLASTIDIC GLUCOSE TRANSPORTER 4"/>
    <property type="match status" value="1"/>
</dbReference>
<evidence type="ECO:0000256" key="1">
    <source>
        <dbReference type="ARBA" id="ARBA00004141"/>
    </source>
</evidence>
<dbReference type="InterPro" id="IPR020846">
    <property type="entry name" value="MFS_dom"/>
</dbReference>
<feature type="transmembrane region" description="Helical" evidence="7">
    <location>
        <begin position="344"/>
        <end position="362"/>
    </location>
</feature>
<feature type="transmembrane region" description="Helical" evidence="7">
    <location>
        <begin position="474"/>
        <end position="495"/>
    </location>
</feature>
<dbReference type="HOGENOM" id="CLU_001265_30_13_1"/>
<dbReference type="RefSeq" id="XP_008712175.1">
    <property type="nucleotide sequence ID" value="XM_008713953.1"/>
</dbReference>
<dbReference type="FunFam" id="1.20.1250.20:FF:000134">
    <property type="entry name" value="MFS sugar transporter protein"/>
    <property type="match status" value="1"/>
</dbReference>
<dbReference type="EMBL" id="KB822712">
    <property type="protein sequence ID" value="ETN45447.1"/>
    <property type="molecule type" value="Genomic_DNA"/>
</dbReference>
<evidence type="ECO:0000256" key="7">
    <source>
        <dbReference type="SAM" id="Phobius"/>
    </source>
</evidence>
<gene>
    <name evidence="9" type="ORF">HMPREF1541_09278</name>
</gene>
<comment type="subcellular location">
    <subcellularLocation>
        <location evidence="1">Membrane</location>
        <topology evidence="1">Multi-pass membrane protein</topology>
    </subcellularLocation>
</comment>
<dbReference type="OrthoDB" id="6133115at2759"/>
<keyword evidence="3" id="KW-0813">Transport</keyword>
<evidence type="ECO:0000256" key="5">
    <source>
        <dbReference type="ARBA" id="ARBA00022989"/>
    </source>
</evidence>
<keyword evidence="4 7" id="KW-0812">Transmembrane</keyword>
<dbReference type="GO" id="GO:0016020">
    <property type="term" value="C:membrane"/>
    <property type="evidence" value="ECO:0007669"/>
    <property type="project" value="UniProtKB-SubCell"/>
</dbReference>
<dbReference type="InterPro" id="IPR005828">
    <property type="entry name" value="MFS_sugar_transport-like"/>
</dbReference>
<keyword evidence="5 7" id="KW-1133">Transmembrane helix</keyword>
<feature type="transmembrane region" description="Helical" evidence="7">
    <location>
        <begin position="449"/>
        <end position="468"/>
    </location>
</feature>
<evidence type="ECO:0000313" key="9">
    <source>
        <dbReference type="EMBL" id="ETN45447.1"/>
    </source>
</evidence>
<dbReference type="VEuPathDB" id="FungiDB:HMPREF1541_09278"/>
<feature type="transmembrane region" description="Helical" evidence="7">
    <location>
        <begin position="121"/>
        <end position="139"/>
    </location>
</feature>
<accession>W2S9U1</accession>
<feature type="transmembrane region" description="Helical" evidence="7">
    <location>
        <begin position="145"/>
        <end position="168"/>
    </location>
</feature>
<feature type="transmembrane region" description="Helical" evidence="7">
    <location>
        <begin position="410"/>
        <end position="429"/>
    </location>
</feature>
<dbReference type="GO" id="GO:0005351">
    <property type="term" value="F:carbohydrate:proton symporter activity"/>
    <property type="evidence" value="ECO:0007669"/>
    <property type="project" value="TreeGrafter"/>
</dbReference>
<name>W2S9U1_CYPE1</name>
<dbReference type="SUPFAM" id="SSF103473">
    <property type="entry name" value="MFS general substrate transporter"/>
    <property type="match status" value="1"/>
</dbReference>
<protein>
    <recommendedName>
        <fullName evidence="8">Major facilitator superfamily (MFS) profile domain-containing protein</fullName>
    </recommendedName>
</protein>
<feature type="transmembrane region" description="Helical" evidence="7">
    <location>
        <begin position="369"/>
        <end position="390"/>
    </location>
</feature>
<dbReference type="PANTHER" id="PTHR48022:SF24">
    <property type="entry name" value="HEXOSE TRANSPORTER PROTEIN (AFU_ORTHOLOGUE AFUA_8G04480)"/>
    <property type="match status" value="1"/>
</dbReference>
<evidence type="ECO:0000256" key="2">
    <source>
        <dbReference type="ARBA" id="ARBA00010992"/>
    </source>
</evidence>
<dbReference type="PROSITE" id="PS50850">
    <property type="entry name" value="MFS"/>
    <property type="match status" value="1"/>
</dbReference>
<evidence type="ECO:0000256" key="3">
    <source>
        <dbReference type="ARBA" id="ARBA00022448"/>
    </source>
</evidence>
<feature type="domain" description="Major facilitator superfamily (MFS) profile" evidence="8">
    <location>
        <begin position="53"/>
        <end position="499"/>
    </location>
</feature>
<feature type="transmembrane region" description="Helical" evidence="7">
    <location>
        <begin position="180"/>
        <end position="203"/>
    </location>
</feature>
<evidence type="ECO:0000259" key="8">
    <source>
        <dbReference type="PROSITE" id="PS50850"/>
    </source>
</evidence>
<dbReference type="AlphaFoldDB" id="W2S9U1"/>
<dbReference type="eggNOG" id="KOG0254">
    <property type="taxonomic scope" value="Eukaryota"/>
</dbReference>
<proteinExistence type="inferred from homology"/>
<organism evidence="9 10">
    <name type="scientific">Cyphellophora europaea (strain CBS 101466)</name>
    <name type="common">Phialophora europaea</name>
    <dbReference type="NCBI Taxonomy" id="1220924"/>
    <lineage>
        <taxon>Eukaryota</taxon>
        <taxon>Fungi</taxon>
        <taxon>Dikarya</taxon>
        <taxon>Ascomycota</taxon>
        <taxon>Pezizomycotina</taxon>
        <taxon>Eurotiomycetes</taxon>
        <taxon>Chaetothyriomycetidae</taxon>
        <taxon>Chaetothyriales</taxon>
        <taxon>Cyphellophoraceae</taxon>
        <taxon>Cyphellophora</taxon>
    </lineage>
</organism>
<feature type="transmembrane region" description="Helical" evidence="7">
    <location>
        <begin position="302"/>
        <end position="324"/>
    </location>
</feature>
<dbReference type="Gene3D" id="1.20.1250.20">
    <property type="entry name" value="MFS general substrate transporter like domains"/>
    <property type="match status" value="1"/>
</dbReference>
<dbReference type="Proteomes" id="UP000030752">
    <property type="component" value="Unassembled WGS sequence"/>
</dbReference>
<evidence type="ECO:0000256" key="4">
    <source>
        <dbReference type="ARBA" id="ARBA00022692"/>
    </source>
</evidence>
<dbReference type="InterPro" id="IPR036259">
    <property type="entry name" value="MFS_trans_sf"/>
</dbReference>
<dbReference type="InParanoid" id="W2S9U1"/>
<keyword evidence="6 7" id="KW-0472">Membrane</keyword>
<dbReference type="Pfam" id="PF00083">
    <property type="entry name" value="Sugar_tr"/>
    <property type="match status" value="1"/>
</dbReference>
<reference evidence="9 10" key="1">
    <citation type="submission" date="2013-03" db="EMBL/GenBank/DDBJ databases">
        <title>The Genome Sequence of Phialophora europaea CBS 101466.</title>
        <authorList>
            <consortium name="The Broad Institute Genomics Platform"/>
            <person name="Cuomo C."/>
            <person name="de Hoog S."/>
            <person name="Gorbushina A."/>
            <person name="Walker B."/>
            <person name="Young S.K."/>
            <person name="Zeng Q."/>
            <person name="Gargeya S."/>
            <person name="Fitzgerald M."/>
            <person name="Haas B."/>
            <person name="Abouelleil A."/>
            <person name="Allen A.W."/>
            <person name="Alvarado L."/>
            <person name="Arachchi H.M."/>
            <person name="Berlin A.M."/>
            <person name="Chapman S.B."/>
            <person name="Gainer-Dewar J."/>
            <person name="Goldberg J."/>
            <person name="Griggs A."/>
            <person name="Gujja S."/>
            <person name="Hansen M."/>
            <person name="Howarth C."/>
            <person name="Imamovic A."/>
            <person name="Ireland A."/>
            <person name="Larimer J."/>
            <person name="McCowan C."/>
            <person name="Murphy C."/>
            <person name="Pearson M."/>
            <person name="Poon T.W."/>
            <person name="Priest M."/>
            <person name="Roberts A."/>
            <person name="Saif S."/>
            <person name="Shea T."/>
            <person name="Sisk P."/>
            <person name="Sykes S."/>
            <person name="Wortman J."/>
            <person name="Nusbaum C."/>
            <person name="Birren B."/>
        </authorList>
    </citation>
    <scope>NUCLEOTIDE SEQUENCE [LARGE SCALE GENOMIC DNA]</scope>
    <source>
        <strain evidence="9 10">CBS 101466</strain>
    </source>
</reference>
<evidence type="ECO:0000313" key="10">
    <source>
        <dbReference type="Proteomes" id="UP000030752"/>
    </source>
</evidence>
<dbReference type="InterPro" id="IPR050360">
    <property type="entry name" value="MFS_Sugar_Transporters"/>
</dbReference>
<comment type="similarity">
    <text evidence="2">Belongs to the major facilitator superfamily. Sugar transporter (TC 2.A.1.1) family.</text>
</comment>
<dbReference type="GeneID" id="19976617"/>
<evidence type="ECO:0000256" key="6">
    <source>
        <dbReference type="ARBA" id="ARBA00023136"/>
    </source>
</evidence>